<dbReference type="EMBL" id="QOUI01000003">
    <property type="protein sequence ID" value="RCK70169.1"/>
    <property type="molecule type" value="Genomic_DNA"/>
</dbReference>
<dbReference type="SUPFAM" id="SSF54001">
    <property type="entry name" value="Cysteine proteinases"/>
    <property type="match status" value="1"/>
</dbReference>
<protein>
    <recommendedName>
        <fullName evidence="1">Peptidase C39-like domain-containing protein</fullName>
    </recommendedName>
</protein>
<dbReference type="InterPro" id="IPR038765">
    <property type="entry name" value="Papain-like_cys_pep_sf"/>
</dbReference>
<dbReference type="AlphaFoldDB" id="A0A367YXC6"/>
<dbReference type="PROSITE" id="PS51318">
    <property type="entry name" value="TAT"/>
    <property type="match status" value="1"/>
</dbReference>
<gene>
    <name evidence="2" type="ORF">DT076_05695</name>
</gene>
<evidence type="ECO:0000313" key="2">
    <source>
        <dbReference type="EMBL" id="RCK70169.1"/>
    </source>
</evidence>
<dbReference type="Proteomes" id="UP000252770">
    <property type="component" value="Unassembled WGS sequence"/>
</dbReference>
<dbReference type="Pfam" id="PF13529">
    <property type="entry name" value="Peptidase_C39_2"/>
    <property type="match status" value="1"/>
</dbReference>
<sequence>MSPTPPQLSRRHAFGVTAALGLGAGLSALPTLTETAAAMPPIPEPGIPDRKVLSYTYQRQATQNWCAAASGRIALSAKGKTPTQNSLRKQMGIGPEGSHGLQEPREIAWTLNARLGLGGKSFRYRLYIPAAGTLKERLRYRTRISIHNGYPVVINMNSVAGEPYSAGHYIAIVGYDKTRYKIADPDAPSRNGVWYHQNDIVDWNKRNRFTAFGT</sequence>
<keyword evidence="3" id="KW-1185">Reference proteome</keyword>
<reference evidence="2 3" key="1">
    <citation type="submission" date="2018-07" db="EMBL/GenBank/DDBJ databases">
        <title>Desertimonas flava gen. nov. sp. nov.</title>
        <authorList>
            <person name="Liu S."/>
        </authorList>
    </citation>
    <scope>NUCLEOTIDE SEQUENCE [LARGE SCALE GENOMIC DNA]</scope>
    <source>
        <strain evidence="2 3">16Sb5-5</strain>
    </source>
</reference>
<accession>A0A367YXC6</accession>
<evidence type="ECO:0000313" key="3">
    <source>
        <dbReference type="Proteomes" id="UP000252770"/>
    </source>
</evidence>
<dbReference type="Gene3D" id="3.90.70.10">
    <property type="entry name" value="Cysteine proteinases"/>
    <property type="match status" value="1"/>
</dbReference>
<comment type="caution">
    <text evidence="2">The sequence shown here is derived from an EMBL/GenBank/DDBJ whole genome shotgun (WGS) entry which is preliminary data.</text>
</comment>
<proteinExistence type="predicted"/>
<name>A0A367YXC6_9ACTN</name>
<feature type="domain" description="Peptidase C39-like" evidence="1">
    <location>
        <begin position="55"/>
        <end position="185"/>
    </location>
</feature>
<organism evidence="2 3">
    <name type="scientific">Desertihabitans brevis</name>
    <dbReference type="NCBI Taxonomy" id="2268447"/>
    <lineage>
        <taxon>Bacteria</taxon>
        <taxon>Bacillati</taxon>
        <taxon>Actinomycetota</taxon>
        <taxon>Actinomycetes</taxon>
        <taxon>Propionibacteriales</taxon>
        <taxon>Propionibacteriaceae</taxon>
        <taxon>Desertihabitans</taxon>
    </lineage>
</organism>
<dbReference type="InterPro" id="IPR006311">
    <property type="entry name" value="TAT_signal"/>
</dbReference>
<dbReference type="RefSeq" id="WP_114125712.1">
    <property type="nucleotide sequence ID" value="NZ_QOUI01000003.1"/>
</dbReference>
<dbReference type="InterPro" id="IPR039564">
    <property type="entry name" value="Peptidase_C39-like"/>
</dbReference>
<evidence type="ECO:0000259" key="1">
    <source>
        <dbReference type="Pfam" id="PF13529"/>
    </source>
</evidence>